<feature type="compositionally biased region" description="Polar residues" evidence="2">
    <location>
        <begin position="237"/>
        <end position="250"/>
    </location>
</feature>
<evidence type="ECO:0000313" key="3">
    <source>
        <dbReference type="EMBL" id="KAK8233376.1"/>
    </source>
</evidence>
<feature type="region of interest" description="Disordered" evidence="2">
    <location>
        <begin position="23"/>
        <end position="88"/>
    </location>
</feature>
<organism evidence="3 4">
    <name type="scientific">Phyllosticta capitalensis</name>
    <dbReference type="NCBI Taxonomy" id="121624"/>
    <lineage>
        <taxon>Eukaryota</taxon>
        <taxon>Fungi</taxon>
        <taxon>Dikarya</taxon>
        <taxon>Ascomycota</taxon>
        <taxon>Pezizomycotina</taxon>
        <taxon>Dothideomycetes</taxon>
        <taxon>Dothideomycetes incertae sedis</taxon>
        <taxon>Botryosphaeriales</taxon>
        <taxon>Phyllostictaceae</taxon>
        <taxon>Phyllosticta</taxon>
    </lineage>
</organism>
<evidence type="ECO:0000256" key="2">
    <source>
        <dbReference type="SAM" id="MobiDB-lite"/>
    </source>
</evidence>
<name>A0ABR1YLL8_9PEZI</name>
<keyword evidence="1" id="KW-0175">Coiled coil</keyword>
<evidence type="ECO:0000256" key="1">
    <source>
        <dbReference type="SAM" id="Coils"/>
    </source>
</evidence>
<feature type="region of interest" description="Disordered" evidence="2">
    <location>
        <begin position="194"/>
        <end position="254"/>
    </location>
</feature>
<feature type="compositionally biased region" description="Low complexity" evidence="2">
    <location>
        <begin position="218"/>
        <end position="228"/>
    </location>
</feature>
<gene>
    <name evidence="3" type="ORF">HDK90DRAFT_264409</name>
</gene>
<feature type="region of interest" description="Disordered" evidence="2">
    <location>
        <begin position="260"/>
        <end position="279"/>
    </location>
</feature>
<accession>A0ABR1YLL8</accession>
<sequence>MPPSCDIACRHCEWSGEQLIYDFGSDEEGNGVKASSDESSSEDEDEDEEDESDDQRERRRARRRAFRQKIEQRKESFTETARTRRKLSRDERLDKQVSIIARLEGRDIRRLRRYESLRNRHIEQRRRLKRRVAVRNERIEERDQRITEHESSVRRLEDAVRSRAQQVERRNTQLGMLAEINDLQRLRITSLEEQLAARPGQTATATPRERSSRPPTFSWPSSLSSNASLGKLAPTDGESTQNNASTNKQPATKADVIPTAKVPRPTPRIPLSKPNIPRPTLQVPLPTESRNLQNQTIQTQSTVERHSMRARPRGSIADIALGRRRWL</sequence>
<protein>
    <submittedName>
        <fullName evidence="3">Uncharacterized protein</fullName>
    </submittedName>
</protein>
<feature type="coiled-coil region" evidence="1">
    <location>
        <begin position="111"/>
        <end position="159"/>
    </location>
</feature>
<feature type="compositionally biased region" description="Basic and acidic residues" evidence="2">
    <location>
        <begin position="68"/>
        <end position="77"/>
    </location>
</feature>
<feature type="compositionally biased region" description="Basic residues" evidence="2">
    <location>
        <begin position="58"/>
        <end position="67"/>
    </location>
</feature>
<keyword evidence="4" id="KW-1185">Reference proteome</keyword>
<feature type="compositionally biased region" description="Acidic residues" evidence="2">
    <location>
        <begin position="39"/>
        <end position="54"/>
    </location>
</feature>
<reference evidence="3 4" key="1">
    <citation type="submission" date="2024-04" db="EMBL/GenBank/DDBJ databases">
        <title>Phyllosticta paracitricarpa is synonymous to the EU quarantine fungus P. citricarpa based on phylogenomic analyses.</title>
        <authorList>
            <consortium name="Lawrence Berkeley National Laboratory"/>
            <person name="Van Ingen-Buijs V.A."/>
            <person name="Van Westerhoven A.C."/>
            <person name="Haridas S."/>
            <person name="Skiadas P."/>
            <person name="Martin F."/>
            <person name="Groenewald J.Z."/>
            <person name="Crous P.W."/>
            <person name="Seidl M.F."/>
        </authorList>
    </citation>
    <scope>NUCLEOTIDE SEQUENCE [LARGE SCALE GENOMIC DNA]</scope>
    <source>
        <strain evidence="3 4">CBS 123374</strain>
    </source>
</reference>
<dbReference type="Proteomes" id="UP001492380">
    <property type="component" value="Unassembled WGS sequence"/>
</dbReference>
<dbReference type="EMBL" id="JBBWRZ010000006">
    <property type="protein sequence ID" value="KAK8233376.1"/>
    <property type="molecule type" value="Genomic_DNA"/>
</dbReference>
<evidence type="ECO:0000313" key="4">
    <source>
        <dbReference type="Proteomes" id="UP001492380"/>
    </source>
</evidence>
<comment type="caution">
    <text evidence="3">The sequence shown here is derived from an EMBL/GenBank/DDBJ whole genome shotgun (WGS) entry which is preliminary data.</text>
</comment>
<proteinExistence type="predicted"/>